<evidence type="ECO:0000256" key="7">
    <source>
        <dbReference type="ARBA" id="ARBA00056658"/>
    </source>
</evidence>
<dbReference type="InterPro" id="IPR036388">
    <property type="entry name" value="WH-like_DNA-bd_sf"/>
</dbReference>
<dbReference type="Gene3D" id="1.10.10.10">
    <property type="entry name" value="Winged helix-like DNA-binding domain superfamily/Winged helix DNA-binding domain"/>
    <property type="match status" value="1"/>
</dbReference>
<dbReference type="InterPro" id="IPR005119">
    <property type="entry name" value="LysR_subst-bd"/>
</dbReference>
<comment type="caution">
    <text evidence="9">The sequence shown here is derived from an EMBL/GenBank/DDBJ whole genome shotgun (WGS) entry which is preliminary data.</text>
</comment>
<proteinExistence type="inferred from homology"/>
<evidence type="ECO:0000256" key="1">
    <source>
        <dbReference type="ARBA" id="ARBA00009437"/>
    </source>
</evidence>
<dbReference type="InterPro" id="IPR000847">
    <property type="entry name" value="LysR_HTH_N"/>
</dbReference>
<dbReference type="RefSeq" id="WP_142551753.1">
    <property type="nucleotide sequence ID" value="NZ_VIFX01000009.1"/>
</dbReference>
<protein>
    <recommendedName>
        <fullName evidence="6">Probable hydrogen peroxide-inducible genes activator</fullName>
    </recommendedName>
</protein>
<comment type="function">
    <text evidence="7">Required for the induction the katG gene for catalase. Involved in the response to hydrogen peroxide.</text>
</comment>
<dbReference type="GO" id="GO:0003700">
    <property type="term" value="F:DNA-binding transcription factor activity"/>
    <property type="evidence" value="ECO:0007669"/>
    <property type="project" value="InterPro"/>
</dbReference>
<dbReference type="Gene3D" id="3.40.190.10">
    <property type="entry name" value="Periplasmic binding protein-like II"/>
    <property type="match status" value="2"/>
</dbReference>
<dbReference type="GO" id="GO:0003677">
    <property type="term" value="F:DNA binding"/>
    <property type="evidence" value="ECO:0007669"/>
    <property type="project" value="UniProtKB-KW"/>
</dbReference>
<dbReference type="CDD" id="cd08414">
    <property type="entry name" value="PBP2_LTTR_aromatics_like"/>
    <property type="match status" value="1"/>
</dbReference>
<evidence type="ECO:0000256" key="6">
    <source>
        <dbReference type="ARBA" id="ARBA00040885"/>
    </source>
</evidence>
<dbReference type="SUPFAM" id="SSF46785">
    <property type="entry name" value="Winged helix' DNA-binding domain"/>
    <property type="match status" value="1"/>
</dbReference>
<name>A0A544W3V4_9MYCO</name>
<organism evidence="9 10">
    <name type="scientific">Mycolicibacterium hodleri</name>
    <dbReference type="NCBI Taxonomy" id="49897"/>
    <lineage>
        <taxon>Bacteria</taxon>
        <taxon>Bacillati</taxon>
        <taxon>Actinomycetota</taxon>
        <taxon>Actinomycetes</taxon>
        <taxon>Mycobacteriales</taxon>
        <taxon>Mycobacteriaceae</taxon>
        <taxon>Mycolicibacterium</taxon>
    </lineage>
</organism>
<evidence type="ECO:0000256" key="2">
    <source>
        <dbReference type="ARBA" id="ARBA00023015"/>
    </source>
</evidence>
<comment type="similarity">
    <text evidence="1">Belongs to the LysR transcriptional regulatory family.</text>
</comment>
<keyword evidence="2" id="KW-0805">Transcription regulation</keyword>
<dbReference type="Pfam" id="PF03466">
    <property type="entry name" value="LysR_substrate"/>
    <property type="match status" value="1"/>
</dbReference>
<dbReference type="Proteomes" id="UP000315759">
    <property type="component" value="Unassembled WGS sequence"/>
</dbReference>
<dbReference type="PANTHER" id="PTHR30346:SF0">
    <property type="entry name" value="HCA OPERON TRANSCRIPTIONAL ACTIVATOR HCAR"/>
    <property type="match status" value="1"/>
</dbReference>
<gene>
    <name evidence="9" type="ORF">D8S82_08920</name>
</gene>
<dbReference type="GO" id="GO:0032993">
    <property type="term" value="C:protein-DNA complex"/>
    <property type="evidence" value="ECO:0007669"/>
    <property type="project" value="TreeGrafter"/>
</dbReference>
<evidence type="ECO:0000313" key="9">
    <source>
        <dbReference type="EMBL" id="TQR86892.1"/>
    </source>
</evidence>
<evidence type="ECO:0000256" key="5">
    <source>
        <dbReference type="ARBA" id="ARBA00023163"/>
    </source>
</evidence>
<accession>A0A544W3V4</accession>
<evidence type="ECO:0000313" key="10">
    <source>
        <dbReference type="Proteomes" id="UP000315759"/>
    </source>
</evidence>
<keyword evidence="3" id="KW-0238">DNA-binding</keyword>
<evidence type="ECO:0000259" key="8">
    <source>
        <dbReference type="PROSITE" id="PS50931"/>
    </source>
</evidence>
<dbReference type="PRINTS" id="PR00039">
    <property type="entry name" value="HTHLYSR"/>
</dbReference>
<feature type="domain" description="HTH lysR-type" evidence="8">
    <location>
        <begin position="1"/>
        <end position="58"/>
    </location>
</feature>
<dbReference type="PANTHER" id="PTHR30346">
    <property type="entry name" value="TRANSCRIPTIONAL DUAL REGULATOR HCAR-RELATED"/>
    <property type="match status" value="1"/>
</dbReference>
<dbReference type="EMBL" id="VIFX01000009">
    <property type="protein sequence ID" value="TQR86892.1"/>
    <property type="molecule type" value="Genomic_DNA"/>
</dbReference>
<dbReference type="PROSITE" id="PS50931">
    <property type="entry name" value="HTH_LYSR"/>
    <property type="match status" value="1"/>
</dbReference>
<dbReference type="InterPro" id="IPR036390">
    <property type="entry name" value="WH_DNA-bd_sf"/>
</dbReference>
<keyword evidence="4" id="KW-0010">Activator</keyword>
<dbReference type="Pfam" id="PF00126">
    <property type="entry name" value="HTH_1"/>
    <property type="match status" value="1"/>
</dbReference>
<keyword evidence="5" id="KW-0804">Transcription</keyword>
<dbReference type="FunFam" id="1.10.10.10:FF:000001">
    <property type="entry name" value="LysR family transcriptional regulator"/>
    <property type="match status" value="1"/>
</dbReference>
<dbReference type="AlphaFoldDB" id="A0A544W3V4"/>
<evidence type="ECO:0000256" key="3">
    <source>
        <dbReference type="ARBA" id="ARBA00023125"/>
    </source>
</evidence>
<evidence type="ECO:0000256" key="4">
    <source>
        <dbReference type="ARBA" id="ARBA00023159"/>
    </source>
</evidence>
<keyword evidence="10" id="KW-1185">Reference proteome</keyword>
<dbReference type="SUPFAM" id="SSF53850">
    <property type="entry name" value="Periplasmic binding protein-like II"/>
    <property type="match status" value="1"/>
</dbReference>
<sequence length="296" mass="32442">MDRVGLECFVALAEELHFGRAAERCHISQPAMSQQIRRLEQHLDVRLAHRNKRMVSLTRAGAVFVVDARKMLRHMDDAASLALRTDRGEVGQLRLGVTAPALFVVYPEIAALFRERLPNVGLLVREMTTAEQEHALRRGDLDVGLVHPPLDDSGLAVEEIGRAPFHIALPVAHPLTRQDSLTLADLEREPVVIFPREIAPQLHDTVLQLCLEAGFSLRITMEAHPAQSIIALVAAGVGIGFIASETQRIDRAGVTYRPIRGPGPQLSIGVAYHADETAPSVQTLLTVAREAGSTMR</sequence>
<reference evidence="9 10" key="1">
    <citation type="submission" date="2018-10" db="EMBL/GenBank/DDBJ databases">
        <title>Draft genome of Mycobacterium hodleri strain B.</title>
        <authorList>
            <person name="Amande T.J."/>
            <person name="Mcgenity T.J."/>
        </authorList>
    </citation>
    <scope>NUCLEOTIDE SEQUENCE [LARGE SCALE GENOMIC DNA]</scope>
    <source>
        <strain evidence="9 10">B</strain>
    </source>
</reference>